<name>A0A7W8BKD7_9ACTN</name>
<proteinExistence type="predicted"/>
<protein>
    <submittedName>
        <fullName evidence="1">Uncharacterized protein</fullName>
    </submittedName>
</protein>
<dbReference type="AlphaFoldDB" id="A0A7W8BKD7"/>
<gene>
    <name evidence="1" type="ORF">FHS32_001056</name>
</gene>
<organism evidence="1 2">
    <name type="scientific">Streptomyces griseoloalbus</name>
    <dbReference type="NCBI Taxonomy" id="67303"/>
    <lineage>
        <taxon>Bacteria</taxon>
        <taxon>Bacillati</taxon>
        <taxon>Actinomycetota</taxon>
        <taxon>Actinomycetes</taxon>
        <taxon>Kitasatosporales</taxon>
        <taxon>Streptomycetaceae</taxon>
        <taxon>Streptomyces</taxon>
    </lineage>
</organism>
<dbReference type="Proteomes" id="UP000568022">
    <property type="component" value="Unassembled WGS sequence"/>
</dbReference>
<sequence length="93" mass="9763">MEGCTEGFAVATGSAEQKYGAVETEKSSGEGDRSLAFAVTSDAGADSGTAHVEVIRHGSTRAAYYTLDVGKMMNRQDYDVPAALVDAQRAKLD</sequence>
<comment type="caution">
    <text evidence="1">The sequence shown here is derived from an EMBL/GenBank/DDBJ whole genome shotgun (WGS) entry which is preliminary data.</text>
</comment>
<evidence type="ECO:0000313" key="2">
    <source>
        <dbReference type="Proteomes" id="UP000568022"/>
    </source>
</evidence>
<keyword evidence="2" id="KW-1185">Reference proteome</keyword>
<accession>A0A7W8BKD7</accession>
<evidence type="ECO:0000313" key="1">
    <source>
        <dbReference type="EMBL" id="MBB5124328.1"/>
    </source>
</evidence>
<dbReference type="EMBL" id="JACHJE010000002">
    <property type="protein sequence ID" value="MBB5124328.1"/>
    <property type="molecule type" value="Genomic_DNA"/>
</dbReference>
<reference evidence="1 2" key="1">
    <citation type="submission" date="2020-08" db="EMBL/GenBank/DDBJ databases">
        <title>Genomic Encyclopedia of Type Strains, Phase III (KMG-III): the genomes of soil and plant-associated and newly described type strains.</title>
        <authorList>
            <person name="Whitman W."/>
        </authorList>
    </citation>
    <scope>NUCLEOTIDE SEQUENCE [LARGE SCALE GENOMIC DNA]</scope>
    <source>
        <strain evidence="1 2">CECT 3226</strain>
    </source>
</reference>